<comment type="subcellular location">
    <subcellularLocation>
        <location evidence="1">Membrane</location>
        <topology evidence="1">Multi-pass membrane protein</topology>
    </subcellularLocation>
</comment>
<feature type="transmembrane region" description="Helical" evidence="7">
    <location>
        <begin position="257"/>
        <end position="279"/>
    </location>
</feature>
<evidence type="ECO:0000256" key="4">
    <source>
        <dbReference type="ARBA" id="ARBA00022989"/>
    </source>
</evidence>
<dbReference type="AlphaFoldDB" id="A0ABD1EVP8"/>
<feature type="transmembrane region" description="Helical" evidence="7">
    <location>
        <begin position="528"/>
        <end position="552"/>
    </location>
</feature>
<dbReference type="GO" id="GO:0005310">
    <property type="term" value="F:dicarboxylic acid transmembrane transporter activity"/>
    <property type="evidence" value="ECO:0007669"/>
    <property type="project" value="UniProtKB-ARBA"/>
</dbReference>
<evidence type="ECO:0000256" key="5">
    <source>
        <dbReference type="ARBA" id="ARBA00023136"/>
    </source>
</evidence>
<keyword evidence="9" id="KW-1185">Reference proteome</keyword>
<proteinExistence type="inferred from homology"/>
<dbReference type="PANTHER" id="PTHR10283">
    <property type="entry name" value="SOLUTE CARRIER FAMILY 13 MEMBER"/>
    <property type="match status" value="1"/>
</dbReference>
<gene>
    <name evidence="8" type="ORF">ABEB36_007935</name>
</gene>
<dbReference type="Proteomes" id="UP001566132">
    <property type="component" value="Unassembled WGS sequence"/>
</dbReference>
<comment type="similarity">
    <text evidence="2">Belongs to the SLC13A/DASS transporter (TC 2.A.47) family. NADC subfamily.</text>
</comment>
<dbReference type="EMBL" id="JBDJPC010000005">
    <property type="protein sequence ID" value="KAL1502854.1"/>
    <property type="molecule type" value="Genomic_DNA"/>
</dbReference>
<reference evidence="8 9" key="1">
    <citation type="submission" date="2024-05" db="EMBL/GenBank/DDBJ databases">
        <title>Genetic variation in Jamaican populations of the coffee berry borer (Hypothenemus hampei).</title>
        <authorList>
            <person name="Errbii M."/>
            <person name="Myrie A."/>
        </authorList>
    </citation>
    <scope>NUCLEOTIDE SEQUENCE [LARGE SCALE GENOMIC DNA]</scope>
    <source>
        <strain evidence="8">JA-Hopewell-2020-01-JO</strain>
        <tissue evidence="8">Whole body</tissue>
    </source>
</reference>
<dbReference type="GO" id="GO:0016020">
    <property type="term" value="C:membrane"/>
    <property type="evidence" value="ECO:0007669"/>
    <property type="project" value="UniProtKB-SubCell"/>
</dbReference>
<dbReference type="PANTHER" id="PTHR10283:SF82">
    <property type="entry name" value="SOLUTE CARRIER FAMILY 13 MEMBER 2"/>
    <property type="match status" value="1"/>
</dbReference>
<evidence type="ECO:0000256" key="7">
    <source>
        <dbReference type="SAM" id="Phobius"/>
    </source>
</evidence>
<name>A0ABD1EVP8_HYPHA</name>
<feature type="transmembrane region" description="Helical" evidence="7">
    <location>
        <begin position="97"/>
        <end position="115"/>
    </location>
</feature>
<evidence type="ECO:0000313" key="8">
    <source>
        <dbReference type="EMBL" id="KAL1502854.1"/>
    </source>
</evidence>
<feature type="transmembrane region" description="Helical" evidence="7">
    <location>
        <begin position="217"/>
        <end position="237"/>
    </location>
</feature>
<dbReference type="Pfam" id="PF00939">
    <property type="entry name" value="Na_sulph_symp"/>
    <property type="match status" value="1"/>
</dbReference>
<feature type="transmembrane region" description="Helical" evidence="7">
    <location>
        <begin position="446"/>
        <end position="468"/>
    </location>
</feature>
<sequence length="563" mass="62721">MQSFVNMASTGRMLINAVRIYWKTLFIVLYPLVLLPVFVLNNVASLRCLYVVLLMAGYWVFEALPLPVTSLIPMVLFPLMGVLDSDKVSLCYLKETNMMFVGGLVIAIAVEHCNLHRRVALHVIKTVGCSPRKLNLGLVTVTMLVSMWISNTAATAMMIPIVEATLTELEEQGIGQIFENPFLDGVPSEKIRDANDEDEEQQKRPTKETMCYFMSTAYAACIGGNGCIIGSGTNLTFKGIYETRFDASPGVEFAKWLFLNVPLMLIMMYLTVIWLQFWYMGLFRPNSEDAKKLKVGVQSEQVARKLIKRKLSEMGPMSFHEKAVGCLFLFSVVLWFFRKPQFIAGWAEMITQHKVKDATAALIVVLLLFIIPSSPDFIYIFSKDANKRPNAPSHALLTWKVVHQKMPWGLIFLLGGGFALAEASKVSGMSKLISDHLHGFAMLPRFWVMVISCLFATLLTQFSSNVAVANVVLPVLAEMSVIAKIHPMYLMMPAALSCSFSYCLPVSTPPMAIAAAPCNMSSKEMCKAGLGVVVISLSTLFLVFPLLGPYIWDLDVFPYWVTN</sequence>
<evidence type="ECO:0000256" key="2">
    <source>
        <dbReference type="ARBA" id="ARBA00006772"/>
    </source>
</evidence>
<feature type="transmembrane region" description="Helical" evidence="7">
    <location>
        <begin position="20"/>
        <end position="41"/>
    </location>
</feature>
<feature type="transmembrane region" description="Helical" evidence="7">
    <location>
        <begin position="406"/>
        <end position="425"/>
    </location>
</feature>
<comment type="caution">
    <text evidence="8">The sequence shown here is derived from an EMBL/GenBank/DDBJ whole genome shotgun (WGS) entry which is preliminary data.</text>
</comment>
<evidence type="ECO:0008006" key="10">
    <source>
        <dbReference type="Google" id="ProtNLM"/>
    </source>
</evidence>
<dbReference type="GO" id="GO:0015556">
    <property type="term" value="F:C4-dicarboxylate transmembrane transporter activity"/>
    <property type="evidence" value="ECO:0007669"/>
    <property type="project" value="UniProtKB-ARBA"/>
</dbReference>
<feature type="region of interest" description="Disordered" evidence="6">
    <location>
        <begin position="185"/>
        <end position="204"/>
    </location>
</feature>
<keyword evidence="4 7" id="KW-1133">Transmembrane helix</keyword>
<organism evidence="8 9">
    <name type="scientific">Hypothenemus hampei</name>
    <name type="common">Coffee berry borer</name>
    <dbReference type="NCBI Taxonomy" id="57062"/>
    <lineage>
        <taxon>Eukaryota</taxon>
        <taxon>Metazoa</taxon>
        <taxon>Ecdysozoa</taxon>
        <taxon>Arthropoda</taxon>
        <taxon>Hexapoda</taxon>
        <taxon>Insecta</taxon>
        <taxon>Pterygota</taxon>
        <taxon>Neoptera</taxon>
        <taxon>Endopterygota</taxon>
        <taxon>Coleoptera</taxon>
        <taxon>Polyphaga</taxon>
        <taxon>Cucujiformia</taxon>
        <taxon>Curculionidae</taxon>
        <taxon>Scolytinae</taxon>
        <taxon>Hypothenemus</taxon>
    </lineage>
</organism>
<protein>
    <recommendedName>
        <fullName evidence="10">Protein I'm not dead yet</fullName>
    </recommendedName>
</protein>
<dbReference type="InterPro" id="IPR001898">
    <property type="entry name" value="SLC13A/DASS"/>
</dbReference>
<evidence type="ECO:0000256" key="1">
    <source>
        <dbReference type="ARBA" id="ARBA00004141"/>
    </source>
</evidence>
<feature type="transmembrane region" description="Helical" evidence="7">
    <location>
        <begin position="319"/>
        <end position="337"/>
    </location>
</feature>
<keyword evidence="3 7" id="KW-0812">Transmembrane</keyword>
<accession>A0ABD1EVP8</accession>
<feature type="transmembrane region" description="Helical" evidence="7">
    <location>
        <begin position="48"/>
        <end position="77"/>
    </location>
</feature>
<evidence type="ECO:0000256" key="6">
    <source>
        <dbReference type="SAM" id="MobiDB-lite"/>
    </source>
</evidence>
<evidence type="ECO:0000313" key="9">
    <source>
        <dbReference type="Proteomes" id="UP001566132"/>
    </source>
</evidence>
<keyword evidence="5 7" id="KW-0472">Membrane</keyword>
<feature type="transmembrane region" description="Helical" evidence="7">
    <location>
        <begin position="488"/>
        <end position="507"/>
    </location>
</feature>
<feature type="transmembrane region" description="Helical" evidence="7">
    <location>
        <begin position="136"/>
        <end position="159"/>
    </location>
</feature>
<evidence type="ECO:0000256" key="3">
    <source>
        <dbReference type="ARBA" id="ARBA00022692"/>
    </source>
</evidence>
<feature type="transmembrane region" description="Helical" evidence="7">
    <location>
        <begin position="358"/>
        <end position="381"/>
    </location>
</feature>